<dbReference type="AlphaFoldDB" id="A0A9D2HT61"/>
<dbReference type="InterPro" id="IPR018060">
    <property type="entry name" value="HTH_AraC"/>
</dbReference>
<organism evidence="5 6">
    <name type="scientific">Candidatus Bacteroides intestinavium</name>
    <dbReference type="NCBI Taxonomy" id="2838469"/>
    <lineage>
        <taxon>Bacteria</taxon>
        <taxon>Pseudomonadati</taxon>
        <taxon>Bacteroidota</taxon>
        <taxon>Bacteroidia</taxon>
        <taxon>Bacteroidales</taxon>
        <taxon>Bacteroidaceae</taxon>
        <taxon>Bacteroides</taxon>
    </lineage>
</organism>
<proteinExistence type="predicted"/>
<dbReference type="SMART" id="SM00342">
    <property type="entry name" value="HTH_ARAC"/>
    <property type="match status" value="1"/>
</dbReference>
<protein>
    <submittedName>
        <fullName evidence="5">Helix-turn-helix transcriptional regulator</fullName>
    </submittedName>
</protein>
<evidence type="ECO:0000256" key="3">
    <source>
        <dbReference type="ARBA" id="ARBA00023163"/>
    </source>
</evidence>
<dbReference type="GO" id="GO:0003700">
    <property type="term" value="F:DNA-binding transcription factor activity"/>
    <property type="evidence" value="ECO:0007669"/>
    <property type="project" value="InterPro"/>
</dbReference>
<dbReference type="InterPro" id="IPR009057">
    <property type="entry name" value="Homeodomain-like_sf"/>
</dbReference>
<gene>
    <name evidence="5" type="ORF">H9785_09330</name>
</gene>
<reference evidence="5" key="1">
    <citation type="journal article" date="2021" name="PeerJ">
        <title>Extensive microbial diversity within the chicken gut microbiome revealed by metagenomics and culture.</title>
        <authorList>
            <person name="Gilroy R."/>
            <person name="Ravi A."/>
            <person name="Getino M."/>
            <person name="Pursley I."/>
            <person name="Horton D.L."/>
            <person name="Alikhan N.F."/>
            <person name="Baker D."/>
            <person name="Gharbi K."/>
            <person name="Hall N."/>
            <person name="Watson M."/>
            <person name="Adriaenssens E.M."/>
            <person name="Foster-Nyarko E."/>
            <person name="Jarju S."/>
            <person name="Secka A."/>
            <person name="Antonio M."/>
            <person name="Oren A."/>
            <person name="Chaudhuri R.R."/>
            <person name="La Ragione R."/>
            <person name="Hildebrand F."/>
            <person name="Pallen M.J."/>
        </authorList>
    </citation>
    <scope>NUCLEOTIDE SEQUENCE</scope>
    <source>
        <strain evidence="5">ChiHecec1B25-7008</strain>
    </source>
</reference>
<sequence>MENLQETMTAWLRSGQTAEGQMEIATYGNNLLMAQVTGTDFRLRNDWPPQQWHVFLHVHEGELRLTANGDRIGFDAPVYVDFLSNARWTDVTFVGRYRACFVLVEQQFFMESTQQMRSKVSEGMMRFAQSPFSPMNESESKRLLQLEEAMMATLRDGRSVFVRELLQTMACAWLYELWNIFFRRLQASRTEAKPHWGDTAAQFFYLAHTHCREQHEVGWYARQVGLSPDALSAALKRFCGKTAGTILTELLTEEAKVCLRNPSLSVQEVAEMLHFADQSAFGKFFKRQCGVSPMQYKKETEQPG</sequence>
<evidence type="ECO:0000313" key="6">
    <source>
        <dbReference type="Proteomes" id="UP000823860"/>
    </source>
</evidence>
<dbReference type="PANTHER" id="PTHR43280:SF32">
    <property type="entry name" value="TRANSCRIPTIONAL REGULATORY PROTEIN"/>
    <property type="match status" value="1"/>
</dbReference>
<dbReference type="GO" id="GO:0043565">
    <property type="term" value="F:sequence-specific DNA binding"/>
    <property type="evidence" value="ECO:0007669"/>
    <property type="project" value="InterPro"/>
</dbReference>
<dbReference type="Proteomes" id="UP000823860">
    <property type="component" value="Unassembled WGS sequence"/>
</dbReference>
<evidence type="ECO:0000259" key="4">
    <source>
        <dbReference type="PROSITE" id="PS01124"/>
    </source>
</evidence>
<dbReference type="SUPFAM" id="SSF46689">
    <property type="entry name" value="Homeodomain-like"/>
    <property type="match status" value="1"/>
</dbReference>
<accession>A0A9D2HT61</accession>
<dbReference type="Gene3D" id="1.10.10.60">
    <property type="entry name" value="Homeodomain-like"/>
    <property type="match status" value="1"/>
</dbReference>
<feature type="domain" description="HTH araC/xylS-type" evidence="4">
    <location>
        <begin position="221"/>
        <end position="299"/>
    </location>
</feature>
<dbReference type="Pfam" id="PF12833">
    <property type="entry name" value="HTH_18"/>
    <property type="match status" value="1"/>
</dbReference>
<name>A0A9D2HT61_9BACE</name>
<comment type="caution">
    <text evidence="5">The sequence shown here is derived from an EMBL/GenBank/DDBJ whole genome shotgun (WGS) entry which is preliminary data.</text>
</comment>
<evidence type="ECO:0000256" key="2">
    <source>
        <dbReference type="ARBA" id="ARBA00023125"/>
    </source>
</evidence>
<evidence type="ECO:0000256" key="1">
    <source>
        <dbReference type="ARBA" id="ARBA00023015"/>
    </source>
</evidence>
<reference evidence="5" key="2">
    <citation type="submission" date="2021-04" db="EMBL/GenBank/DDBJ databases">
        <authorList>
            <person name="Gilroy R."/>
        </authorList>
    </citation>
    <scope>NUCLEOTIDE SEQUENCE</scope>
    <source>
        <strain evidence="5">ChiHecec1B25-7008</strain>
    </source>
</reference>
<evidence type="ECO:0000313" key="5">
    <source>
        <dbReference type="EMBL" id="HJA84156.1"/>
    </source>
</evidence>
<dbReference type="PANTHER" id="PTHR43280">
    <property type="entry name" value="ARAC-FAMILY TRANSCRIPTIONAL REGULATOR"/>
    <property type="match status" value="1"/>
</dbReference>
<dbReference type="PROSITE" id="PS01124">
    <property type="entry name" value="HTH_ARAC_FAMILY_2"/>
    <property type="match status" value="1"/>
</dbReference>
<dbReference type="EMBL" id="DWZE01000114">
    <property type="protein sequence ID" value="HJA84156.1"/>
    <property type="molecule type" value="Genomic_DNA"/>
</dbReference>
<keyword evidence="3" id="KW-0804">Transcription</keyword>
<keyword evidence="1" id="KW-0805">Transcription regulation</keyword>
<keyword evidence="2" id="KW-0238">DNA-binding</keyword>